<gene>
    <name evidence="8" type="ORF">CWR48_17320</name>
</gene>
<proteinExistence type="inferred from homology"/>
<dbReference type="Pfam" id="PF00732">
    <property type="entry name" value="GMC_oxred_N"/>
    <property type="match status" value="1"/>
</dbReference>
<keyword evidence="4" id="KW-0274">FAD</keyword>
<evidence type="ECO:0000313" key="9">
    <source>
        <dbReference type="Proteomes" id="UP000257143"/>
    </source>
</evidence>
<dbReference type="GO" id="GO:0016614">
    <property type="term" value="F:oxidoreductase activity, acting on CH-OH group of donors"/>
    <property type="evidence" value="ECO:0007669"/>
    <property type="project" value="InterPro"/>
</dbReference>
<reference evidence="9" key="1">
    <citation type="submission" date="2017-11" db="EMBL/GenBank/DDBJ databases">
        <authorList>
            <person name="Zhu W."/>
        </authorList>
    </citation>
    <scope>NUCLEOTIDE SEQUENCE [LARGE SCALE GENOMIC DNA]</scope>
    <source>
        <strain evidence="9">CAU 1183</strain>
    </source>
</reference>
<dbReference type="Proteomes" id="UP000257143">
    <property type="component" value="Unassembled WGS sequence"/>
</dbReference>
<keyword evidence="5" id="KW-0560">Oxidoreductase</keyword>
<dbReference type="PANTHER" id="PTHR42784:SF1">
    <property type="entry name" value="PYRANOSE 2-OXIDASE"/>
    <property type="match status" value="1"/>
</dbReference>
<dbReference type="InterPro" id="IPR036188">
    <property type="entry name" value="FAD/NAD-bd_sf"/>
</dbReference>
<dbReference type="Pfam" id="PF05199">
    <property type="entry name" value="GMC_oxred_C"/>
    <property type="match status" value="1"/>
</dbReference>
<dbReference type="GO" id="GO:0050660">
    <property type="term" value="F:flavin adenine dinucleotide binding"/>
    <property type="evidence" value="ECO:0007669"/>
    <property type="project" value="InterPro"/>
</dbReference>
<dbReference type="EMBL" id="PIOC01000027">
    <property type="protein sequence ID" value="RDW16401.1"/>
    <property type="molecule type" value="Genomic_DNA"/>
</dbReference>
<protein>
    <submittedName>
        <fullName evidence="8">GMC family oxidoreductase</fullName>
    </submittedName>
</protein>
<organism evidence="8 9">
    <name type="scientific">Oceanobacillus arenosus</name>
    <dbReference type="NCBI Taxonomy" id="1229153"/>
    <lineage>
        <taxon>Bacteria</taxon>
        <taxon>Bacillati</taxon>
        <taxon>Bacillota</taxon>
        <taxon>Bacilli</taxon>
        <taxon>Bacillales</taxon>
        <taxon>Bacillaceae</taxon>
        <taxon>Oceanobacillus</taxon>
    </lineage>
</organism>
<dbReference type="SUPFAM" id="SSF51905">
    <property type="entry name" value="FAD/NAD(P)-binding domain"/>
    <property type="match status" value="1"/>
</dbReference>
<evidence type="ECO:0000256" key="2">
    <source>
        <dbReference type="ARBA" id="ARBA00010790"/>
    </source>
</evidence>
<evidence type="ECO:0000259" key="7">
    <source>
        <dbReference type="Pfam" id="PF05199"/>
    </source>
</evidence>
<dbReference type="InterPro" id="IPR051473">
    <property type="entry name" value="P2Ox-like"/>
</dbReference>
<dbReference type="Gene3D" id="3.50.50.60">
    <property type="entry name" value="FAD/NAD(P)-binding domain"/>
    <property type="match status" value="2"/>
</dbReference>
<feature type="domain" description="Glucose-methanol-choline oxidoreductase C-terminal" evidence="7">
    <location>
        <begin position="329"/>
        <end position="450"/>
    </location>
</feature>
<accession>A0A3D8PME2</accession>
<feature type="domain" description="Glucose-methanol-choline oxidoreductase N-terminal" evidence="6">
    <location>
        <begin position="98"/>
        <end position="272"/>
    </location>
</feature>
<dbReference type="SUPFAM" id="SSF54373">
    <property type="entry name" value="FAD-linked reductases, C-terminal domain"/>
    <property type="match status" value="1"/>
</dbReference>
<sequence length="462" mass="51407">MNGSALKKIPVTPISQMAKKDYDVLIIGTGAGGGAALWRLCKKWRKNKKRIGVIEAGDLVLPTHARNITGLNHKKLFNKLKSVIGDDLPHYSGATQALAVGGKTLFWGGVTPRLHPIEYKEWPIPMKDIENYYKIAERVMNVTQSYTKDPIMKTILHSLKDNGYPEATVVPKAIEINRKNLGILHSSDLFSSLSFLTSALNHRSFDLGINARATQIFPEKKRFIIKVAPKHNNIYFLKAKTVILSTGSLETPRLLLHSGVKGDTIGHYLVNHSSVRVKRALKIPDYLRRAGRVDILIPQSNSRLFQIQIHGKQKGLFLTGYGKVESRFENQLTLNSDDVDEDGVPKLQIDFSYSEKDQQIIREMETFVEQISSVIGLQRNRRNNDSLLSLRPPGADNHECGTCRMGIDPSTSATNSYGQIHSIPGLYIADNSVLPAIGAVNPTLTTISLAIRTVDYIVEHSK</sequence>
<dbReference type="OrthoDB" id="9787779at2"/>
<evidence type="ECO:0000256" key="1">
    <source>
        <dbReference type="ARBA" id="ARBA00001974"/>
    </source>
</evidence>
<keyword evidence="3" id="KW-0285">Flavoprotein</keyword>
<dbReference type="PANTHER" id="PTHR42784">
    <property type="entry name" value="PYRANOSE 2-OXIDASE"/>
    <property type="match status" value="1"/>
</dbReference>
<evidence type="ECO:0000256" key="3">
    <source>
        <dbReference type="ARBA" id="ARBA00022630"/>
    </source>
</evidence>
<dbReference type="AlphaFoldDB" id="A0A3D8PME2"/>
<evidence type="ECO:0000256" key="5">
    <source>
        <dbReference type="ARBA" id="ARBA00023002"/>
    </source>
</evidence>
<dbReference type="RefSeq" id="WP_115774588.1">
    <property type="nucleotide sequence ID" value="NZ_PIOC01000027.1"/>
</dbReference>
<comment type="similarity">
    <text evidence="2">Belongs to the GMC oxidoreductase family.</text>
</comment>
<dbReference type="InterPro" id="IPR000172">
    <property type="entry name" value="GMC_OxRdtase_N"/>
</dbReference>
<keyword evidence="9" id="KW-1185">Reference proteome</keyword>
<comment type="cofactor">
    <cofactor evidence="1">
        <name>FAD</name>
        <dbReference type="ChEBI" id="CHEBI:57692"/>
    </cofactor>
</comment>
<evidence type="ECO:0000256" key="4">
    <source>
        <dbReference type="ARBA" id="ARBA00022827"/>
    </source>
</evidence>
<evidence type="ECO:0000313" key="8">
    <source>
        <dbReference type="EMBL" id="RDW16401.1"/>
    </source>
</evidence>
<dbReference type="InterPro" id="IPR007867">
    <property type="entry name" value="GMC_OxRtase_C"/>
</dbReference>
<evidence type="ECO:0000259" key="6">
    <source>
        <dbReference type="Pfam" id="PF00732"/>
    </source>
</evidence>
<name>A0A3D8PME2_9BACI</name>
<comment type="caution">
    <text evidence="8">The sequence shown here is derived from an EMBL/GenBank/DDBJ whole genome shotgun (WGS) entry which is preliminary data.</text>
</comment>